<dbReference type="OrthoDB" id="884905at2759"/>
<comment type="caution">
    <text evidence="2">The sequence shown here is derived from an EMBL/GenBank/DDBJ whole genome shotgun (WGS) entry which is preliminary data.</text>
</comment>
<keyword evidence="1" id="KW-0732">Signal</keyword>
<feature type="chain" id="PRO_5025461366" evidence="1">
    <location>
        <begin position="34"/>
        <end position="102"/>
    </location>
</feature>
<gene>
    <name evidence="2" type="ORF">CJ030_MR2G000224</name>
</gene>
<protein>
    <submittedName>
        <fullName evidence="2">Uncharacterized protein</fullName>
    </submittedName>
</protein>
<evidence type="ECO:0000313" key="3">
    <source>
        <dbReference type="Proteomes" id="UP000516437"/>
    </source>
</evidence>
<name>A0A6A1W8L1_9ROSI</name>
<feature type="signal peptide" evidence="1">
    <location>
        <begin position="1"/>
        <end position="33"/>
    </location>
</feature>
<evidence type="ECO:0000313" key="2">
    <source>
        <dbReference type="EMBL" id="KAB1221551.1"/>
    </source>
</evidence>
<dbReference type="AlphaFoldDB" id="A0A6A1W8L1"/>
<accession>A0A6A1W8L1</accession>
<dbReference type="PANTHER" id="PTHR36896:SF2">
    <property type="entry name" value="OS01G0729500 PROTEIN"/>
    <property type="match status" value="1"/>
</dbReference>
<dbReference type="Proteomes" id="UP000516437">
    <property type="component" value="Chromosome 2"/>
</dbReference>
<dbReference type="EMBL" id="RXIC02000020">
    <property type="protein sequence ID" value="KAB1221551.1"/>
    <property type="molecule type" value="Genomic_DNA"/>
</dbReference>
<dbReference type="PANTHER" id="PTHR36896">
    <property type="entry name" value="OS01G0729500 PROTEIN"/>
    <property type="match status" value="1"/>
</dbReference>
<keyword evidence="3" id="KW-1185">Reference proteome</keyword>
<sequence length="102" mass="11324">MAKDYCSSYSSSALRIVVFVVFLLLHTLRGSSGAVSHGHDGSSTRSLLGAARSQIPDCTQLGSESQCSQNRRCRWCRSESLDDTCFSRQEAWRLPQQVFSCD</sequence>
<evidence type="ECO:0000256" key="1">
    <source>
        <dbReference type="SAM" id="SignalP"/>
    </source>
</evidence>
<proteinExistence type="predicted"/>
<reference evidence="2 3" key="1">
    <citation type="journal article" date="2019" name="Plant Biotechnol. J.">
        <title>The red bayberry genome and genetic basis of sex determination.</title>
        <authorList>
            <person name="Jia H.M."/>
            <person name="Jia H.J."/>
            <person name="Cai Q.L."/>
            <person name="Wang Y."/>
            <person name="Zhao H.B."/>
            <person name="Yang W.F."/>
            <person name="Wang G.Y."/>
            <person name="Li Y.H."/>
            <person name="Zhan D.L."/>
            <person name="Shen Y.T."/>
            <person name="Niu Q.F."/>
            <person name="Chang L."/>
            <person name="Qiu J."/>
            <person name="Zhao L."/>
            <person name="Xie H.B."/>
            <person name="Fu W.Y."/>
            <person name="Jin J."/>
            <person name="Li X.W."/>
            <person name="Jiao Y."/>
            <person name="Zhou C.C."/>
            <person name="Tu T."/>
            <person name="Chai C.Y."/>
            <person name="Gao J.L."/>
            <person name="Fan L.J."/>
            <person name="van de Weg E."/>
            <person name="Wang J.Y."/>
            <person name="Gao Z.S."/>
        </authorList>
    </citation>
    <scope>NUCLEOTIDE SEQUENCE [LARGE SCALE GENOMIC DNA]</scope>
    <source>
        <tissue evidence="2">Leaves</tissue>
    </source>
</reference>
<organism evidence="2 3">
    <name type="scientific">Morella rubra</name>
    <name type="common">Chinese bayberry</name>
    <dbReference type="NCBI Taxonomy" id="262757"/>
    <lineage>
        <taxon>Eukaryota</taxon>
        <taxon>Viridiplantae</taxon>
        <taxon>Streptophyta</taxon>
        <taxon>Embryophyta</taxon>
        <taxon>Tracheophyta</taxon>
        <taxon>Spermatophyta</taxon>
        <taxon>Magnoliopsida</taxon>
        <taxon>eudicotyledons</taxon>
        <taxon>Gunneridae</taxon>
        <taxon>Pentapetalae</taxon>
        <taxon>rosids</taxon>
        <taxon>fabids</taxon>
        <taxon>Fagales</taxon>
        <taxon>Myricaceae</taxon>
        <taxon>Morella</taxon>
    </lineage>
</organism>